<organism evidence="3 4">
    <name type="scientific">Saccharomyces eubayanus</name>
    <name type="common">Yeast</name>
    <dbReference type="NCBI Taxonomy" id="1080349"/>
    <lineage>
        <taxon>Eukaryota</taxon>
        <taxon>Fungi</taxon>
        <taxon>Dikarya</taxon>
        <taxon>Ascomycota</taxon>
        <taxon>Saccharomycotina</taxon>
        <taxon>Saccharomycetes</taxon>
        <taxon>Saccharomycetales</taxon>
        <taxon>Saccharomycetaceae</taxon>
        <taxon>Saccharomyces</taxon>
    </lineage>
</organism>
<dbReference type="Gene3D" id="1.10.8.270">
    <property type="entry name" value="putative rabgap domain of human tbc1 domain family member 14 like domains"/>
    <property type="match status" value="1"/>
</dbReference>
<keyword evidence="1" id="KW-0472">Membrane</keyword>
<protein>
    <recommendedName>
        <fullName evidence="2">Rab-GAP TBC domain-containing protein</fullName>
    </recommendedName>
</protein>
<dbReference type="InterPro" id="IPR035969">
    <property type="entry name" value="Rab-GAP_TBC_sf"/>
</dbReference>
<reference evidence="3" key="1">
    <citation type="submission" date="2022-08" db="EMBL/GenBank/DDBJ databases">
        <authorList>
            <person name="Byrne P K."/>
        </authorList>
    </citation>
    <scope>NUCLEOTIDE SEQUENCE</scope>
    <source>
        <strain evidence="3">UCD650</strain>
    </source>
</reference>
<keyword evidence="1" id="KW-1133">Transmembrane helix</keyword>
<keyword evidence="1" id="KW-0812">Transmembrane</keyword>
<dbReference type="PANTHER" id="PTHR22957:SF263">
    <property type="entry name" value="MITOTIC CHECK POINT PROTEIN BUB2"/>
    <property type="match status" value="1"/>
</dbReference>
<evidence type="ECO:0000313" key="3">
    <source>
        <dbReference type="EMBL" id="CAI1631765.1"/>
    </source>
</evidence>
<dbReference type="SUPFAM" id="SSF47923">
    <property type="entry name" value="Ypt/Rab-GAP domain of gyp1p"/>
    <property type="match status" value="2"/>
</dbReference>
<accession>A0ABN8VF63</accession>
<dbReference type="PROSITE" id="PS50086">
    <property type="entry name" value="TBC_RABGAP"/>
    <property type="match status" value="1"/>
</dbReference>
<proteinExistence type="predicted"/>
<dbReference type="InterPro" id="IPR000195">
    <property type="entry name" value="Rab-GAP-TBC_dom"/>
</dbReference>
<dbReference type="SMART" id="SM00164">
    <property type="entry name" value="TBC"/>
    <property type="match status" value="1"/>
</dbReference>
<evidence type="ECO:0000256" key="1">
    <source>
        <dbReference type="SAM" id="Phobius"/>
    </source>
</evidence>
<evidence type="ECO:0000259" key="2">
    <source>
        <dbReference type="PROSITE" id="PS50086"/>
    </source>
</evidence>
<feature type="transmembrane region" description="Helical" evidence="1">
    <location>
        <begin position="248"/>
        <end position="269"/>
    </location>
</feature>
<dbReference type="PANTHER" id="PTHR22957">
    <property type="entry name" value="TBC1 DOMAIN FAMILY MEMBER GTPASE-ACTIVATING PROTEIN"/>
    <property type="match status" value="1"/>
</dbReference>
<name>A0ABN8VF63_SACEU</name>
<dbReference type="Proteomes" id="UP001152964">
    <property type="component" value="Chromosome 13"/>
</dbReference>
<keyword evidence="4" id="KW-1185">Reference proteome</keyword>
<dbReference type="Pfam" id="PF00566">
    <property type="entry name" value="RabGAP-TBC"/>
    <property type="match status" value="1"/>
</dbReference>
<sequence>MYTIANSIRTGTRRMTSIEDIISNPPLLLHSSLSQLRYLVLSEGLPISEDKQQQRTRCYVWTVLSQTSMETSTQRYLALLKLGPPSTTIYQKIKNDTSRTFQTDPNFRNRVSEDALIRCLSCFAWQTQQRRRKAQFNESSSKTTRIPVSTYVQGMNVLLAPILYSCPSEPMAYQLFSKLCYEIIPTYLTKNLNGAQNGAKLLDVSLRIIDPKLSKFLSDNLLTAEIYGMPSILTLSSCNKPLDQVIKLWDFMFAYGFHMNILFVVAFLVKMRSKVFRSDSPVNLLRQFPDFDADEIIRLGVGFIAKIPAQIYDLLVDHLTDPDIYIP</sequence>
<dbReference type="Gene3D" id="1.10.472.80">
    <property type="entry name" value="Ypt/Rab-GAP domain of gyp1p, domain 3"/>
    <property type="match status" value="1"/>
</dbReference>
<feature type="domain" description="Rab-GAP TBC" evidence="2">
    <location>
        <begin position="51"/>
        <end position="256"/>
    </location>
</feature>
<evidence type="ECO:0000313" key="4">
    <source>
        <dbReference type="Proteomes" id="UP001152964"/>
    </source>
</evidence>
<gene>
    <name evidence="3" type="primary">U6500M01930</name>
    <name evidence="3" type="ORF">SEUBUCD650_0M01930</name>
</gene>
<dbReference type="EMBL" id="OX291503">
    <property type="protein sequence ID" value="CAI1631765.1"/>
    <property type="molecule type" value="Genomic_DNA"/>
</dbReference>